<dbReference type="Pfam" id="PF10551">
    <property type="entry name" value="MULE"/>
    <property type="match status" value="1"/>
</dbReference>
<dbReference type="Proteomes" id="UP000237271">
    <property type="component" value="Unassembled WGS sequence"/>
</dbReference>
<dbReference type="OrthoDB" id="116650at2759"/>
<proteinExistence type="predicted"/>
<evidence type="ECO:0000256" key="1">
    <source>
        <dbReference type="SAM" id="MobiDB-lite"/>
    </source>
</evidence>
<comment type="caution">
    <text evidence="3">The sequence shown here is derived from an EMBL/GenBank/DDBJ whole genome shotgun (WGS) entry which is preliminary data.</text>
</comment>
<keyword evidence="4" id="KW-1185">Reference proteome</keyword>
<evidence type="ECO:0000259" key="2">
    <source>
        <dbReference type="Pfam" id="PF10551"/>
    </source>
</evidence>
<feature type="domain" description="MULE transposase" evidence="2">
    <location>
        <begin position="125"/>
        <end position="203"/>
    </location>
</feature>
<reference evidence="3 4" key="1">
    <citation type="journal article" date="2017" name="Genome Biol. Evol.">
        <title>Phytophthora megakarya and P. palmivora, closely related causal agents of cacao black pod rot, underwent increases in genome sizes and gene numbers by different mechanisms.</title>
        <authorList>
            <person name="Ali S.S."/>
            <person name="Shao J."/>
            <person name="Lary D.J."/>
            <person name="Kronmiller B."/>
            <person name="Shen D."/>
            <person name="Strem M.D."/>
            <person name="Amoako-Attah I."/>
            <person name="Akrofi A.Y."/>
            <person name="Begoude B.A."/>
            <person name="Ten Hoopen G.M."/>
            <person name="Coulibaly K."/>
            <person name="Kebe B.I."/>
            <person name="Melnick R.L."/>
            <person name="Guiltinan M.J."/>
            <person name="Tyler B.M."/>
            <person name="Meinhardt L.W."/>
            <person name="Bailey B.A."/>
        </authorList>
    </citation>
    <scope>NUCLEOTIDE SEQUENCE [LARGE SCALE GENOMIC DNA]</scope>
    <source>
        <strain evidence="4">sbr112.9</strain>
    </source>
</reference>
<evidence type="ECO:0000313" key="4">
    <source>
        <dbReference type="Proteomes" id="UP000237271"/>
    </source>
</evidence>
<dbReference type="AlphaFoldDB" id="A0A2P4XBM2"/>
<evidence type="ECO:0000313" key="3">
    <source>
        <dbReference type="EMBL" id="POM62950.1"/>
    </source>
</evidence>
<dbReference type="InterPro" id="IPR018289">
    <property type="entry name" value="MULE_transposase_dom"/>
</dbReference>
<feature type="region of interest" description="Disordered" evidence="1">
    <location>
        <begin position="332"/>
        <end position="364"/>
    </location>
</feature>
<gene>
    <name evidence="3" type="ORF">PHPALM_27832</name>
</gene>
<sequence>MAITRMDLTAERIRKHIRSKFYPEKLALYRFGLTREQVIQRVHRTRRSHFGADLHGIVEVPPLSLVPGTGQPFFQFYRSYMNGIKLKRLIGWAHPALIKLLKCKKTTLFLEGIFRCVPHPFYQCVVMMVFDNVTDLFVPVFYILCSAKTQDTYWHLMEAVNVAADDKIQSSMEVCDFEAGLQEAVQVQFPEADVVGCFFHFKQACRRKLKVLGAPDLEVTIAMSKCYLDMLTVIPHDKFEGPGINYVQGKIKDACNDNCISYSDVLWGRFWQLKTYKPSVWNVFELNAGTRFNREITAALTAPHASLLSFVRMIQELSMRYVDRIDDTVKYRSKKRRRQTSKPTNLPLPIVFGKNTTQPLPIGS</sequence>
<accession>A0A2P4XBM2</accession>
<feature type="compositionally biased region" description="Polar residues" evidence="1">
    <location>
        <begin position="354"/>
        <end position="364"/>
    </location>
</feature>
<protein>
    <recommendedName>
        <fullName evidence="2">MULE transposase domain-containing protein</fullName>
    </recommendedName>
</protein>
<dbReference type="EMBL" id="NCKW01015479">
    <property type="protein sequence ID" value="POM62950.1"/>
    <property type="molecule type" value="Genomic_DNA"/>
</dbReference>
<name>A0A2P4XBM2_9STRA</name>
<organism evidence="3 4">
    <name type="scientific">Phytophthora palmivora</name>
    <dbReference type="NCBI Taxonomy" id="4796"/>
    <lineage>
        <taxon>Eukaryota</taxon>
        <taxon>Sar</taxon>
        <taxon>Stramenopiles</taxon>
        <taxon>Oomycota</taxon>
        <taxon>Peronosporomycetes</taxon>
        <taxon>Peronosporales</taxon>
        <taxon>Peronosporaceae</taxon>
        <taxon>Phytophthora</taxon>
    </lineage>
</organism>